<gene>
    <name evidence="1" type="ORF">F2Q69_00038959</name>
</gene>
<dbReference type="EMBL" id="QGKX02000004">
    <property type="protein sequence ID" value="KAF3599784.1"/>
    <property type="molecule type" value="Genomic_DNA"/>
</dbReference>
<evidence type="ECO:0000313" key="1">
    <source>
        <dbReference type="EMBL" id="KAF3599784.1"/>
    </source>
</evidence>
<organism evidence="1 2">
    <name type="scientific">Brassica cretica</name>
    <name type="common">Mustard</name>
    <dbReference type="NCBI Taxonomy" id="69181"/>
    <lineage>
        <taxon>Eukaryota</taxon>
        <taxon>Viridiplantae</taxon>
        <taxon>Streptophyta</taxon>
        <taxon>Embryophyta</taxon>
        <taxon>Tracheophyta</taxon>
        <taxon>Spermatophyta</taxon>
        <taxon>Magnoliopsida</taxon>
        <taxon>eudicotyledons</taxon>
        <taxon>Gunneridae</taxon>
        <taxon>Pentapetalae</taxon>
        <taxon>rosids</taxon>
        <taxon>malvids</taxon>
        <taxon>Brassicales</taxon>
        <taxon>Brassicaceae</taxon>
        <taxon>Brassiceae</taxon>
        <taxon>Brassica</taxon>
    </lineage>
</organism>
<sequence length="134" mass="14706">MGKGGFYGNVFRIIPLIITLKFQRKNCGAKVIRLVIEGEEVVEVGAEKEGDVRRAIVIAEARLISTQMSSSRNGKITRLSVRLNRRHRSTSLGFLRGGELCRAGFSAPAPPLIDLASQFISDSLPIRTIKLGLE</sequence>
<dbReference type="AlphaFoldDB" id="A0A8S9SG23"/>
<reference evidence="1" key="1">
    <citation type="submission" date="2019-12" db="EMBL/GenBank/DDBJ databases">
        <title>Genome sequencing and annotation of Brassica cretica.</title>
        <authorList>
            <person name="Studholme D.J."/>
            <person name="Sarris P."/>
        </authorList>
    </citation>
    <scope>NUCLEOTIDE SEQUENCE</scope>
    <source>
        <strain evidence="1">PFS-109/04</strain>
        <tissue evidence="1">Leaf</tissue>
    </source>
</reference>
<accession>A0A8S9SG23</accession>
<comment type="caution">
    <text evidence="1">The sequence shown here is derived from an EMBL/GenBank/DDBJ whole genome shotgun (WGS) entry which is preliminary data.</text>
</comment>
<dbReference type="Proteomes" id="UP000712600">
    <property type="component" value="Unassembled WGS sequence"/>
</dbReference>
<proteinExistence type="predicted"/>
<name>A0A8S9SG23_BRACR</name>
<evidence type="ECO:0000313" key="2">
    <source>
        <dbReference type="Proteomes" id="UP000712600"/>
    </source>
</evidence>
<protein>
    <submittedName>
        <fullName evidence="1">Uncharacterized protein</fullName>
    </submittedName>
</protein>